<evidence type="ECO:0000313" key="3">
    <source>
        <dbReference type="Proteomes" id="UP000253941"/>
    </source>
</evidence>
<name>A0A369TC43_9PROT</name>
<accession>A0A369TC43</accession>
<dbReference type="Proteomes" id="UP000253941">
    <property type="component" value="Unassembled WGS sequence"/>
</dbReference>
<feature type="domain" description="Endonuclease/exonuclease/phosphatase" evidence="1">
    <location>
        <begin position="8"/>
        <end position="302"/>
    </location>
</feature>
<dbReference type="Gene3D" id="3.60.10.10">
    <property type="entry name" value="Endonuclease/exonuclease/phosphatase"/>
    <property type="match status" value="1"/>
</dbReference>
<dbReference type="RefSeq" id="WP_114581423.1">
    <property type="nucleotide sequence ID" value="NZ_QPMH01000004.1"/>
</dbReference>
<proteinExistence type="predicted"/>
<keyword evidence="3" id="KW-1185">Reference proteome</keyword>
<evidence type="ECO:0000313" key="2">
    <source>
        <dbReference type="EMBL" id="RDD62848.1"/>
    </source>
</evidence>
<dbReference type="GO" id="GO:0004519">
    <property type="term" value="F:endonuclease activity"/>
    <property type="evidence" value="ECO:0007669"/>
    <property type="project" value="UniProtKB-KW"/>
</dbReference>
<reference evidence="2 3" key="1">
    <citation type="submission" date="2018-07" db="EMBL/GenBank/DDBJ databases">
        <title>Venubactetium sediminum gen. nov., sp. nov., isolated from a marine solar saltern.</title>
        <authorList>
            <person name="Wang S."/>
        </authorList>
    </citation>
    <scope>NUCLEOTIDE SEQUENCE [LARGE SCALE GENOMIC DNA]</scope>
    <source>
        <strain evidence="2 3">WD2A32</strain>
    </source>
</reference>
<comment type="caution">
    <text evidence="2">The sequence shown here is derived from an EMBL/GenBank/DDBJ whole genome shotgun (WGS) entry which is preliminary data.</text>
</comment>
<dbReference type="InterPro" id="IPR036691">
    <property type="entry name" value="Endo/exonu/phosph_ase_sf"/>
</dbReference>
<sequence>MGSRLRIATFNLENLDDRPDADPPLDTRIAVLRPQLERLDADVLCLQEVNGQQPVGGGPRQLRALDSLLAETPYAGFHRVASTNPAGPQRGVADKHNLVILSRHPFSDWHEIRHDLVPAPSYRRMTAEPLAETDEAVGWERPVLTATVELPGGQRLHILNLHLRAPLAAHIKGQKEDAFAWKTVSGWAEGFFLAAVKRIGQAFEARLAVERIFDADPNAWICVCGDCNAEEREMPLRVLRADVGDTGNARLATRSLISLEQEIPPDRRYSVLHAGYKAMLDHLLASRALLTHLRGVEIHNEALGDELIGYASAHKSPESYHAPLVAEFAV</sequence>
<dbReference type="PANTHER" id="PTHR42834">
    <property type="entry name" value="ENDONUCLEASE/EXONUCLEASE/PHOSPHATASE FAMILY PROTEIN (AFU_ORTHOLOGUE AFUA_3G09210)"/>
    <property type="match status" value="1"/>
</dbReference>
<dbReference type="EMBL" id="QPMH01000004">
    <property type="protein sequence ID" value="RDD62848.1"/>
    <property type="molecule type" value="Genomic_DNA"/>
</dbReference>
<dbReference type="PANTHER" id="PTHR42834:SF1">
    <property type="entry name" value="ENDONUCLEASE_EXONUCLEASE_PHOSPHATASE FAMILY PROTEIN (AFU_ORTHOLOGUE AFUA_3G09210)"/>
    <property type="match status" value="1"/>
</dbReference>
<dbReference type="SUPFAM" id="SSF56219">
    <property type="entry name" value="DNase I-like"/>
    <property type="match status" value="1"/>
</dbReference>
<keyword evidence="2" id="KW-0378">Hydrolase</keyword>
<protein>
    <submittedName>
        <fullName evidence="2">Endonuclease</fullName>
    </submittedName>
</protein>
<keyword evidence="2" id="KW-0255">Endonuclease</keyword>
<evidence type="ECO:0000259" key="1">
    <source>
        <dbReference type="Pfam" id="PF03372"/>
    </source>
</evidence>
<keyword evidence="2" id="KW-0540">Nuclease</keyword>
<dbReference type="AlphaFoldDB" id="A0A369TC43"/>
<dbReference type="Pfam" id="PF03372">
    <property type="entry name" value="Exo_endo_phos"/>
    <property type="match status" value="1"/>
</dbReference>
<organism evidence="2 3">
    <name type="scientific">Ferruginivarius sediminum</name>
    <dbReference type="NCBI Taxonomy" id="2661937"/>
    <lineage>
        <taxon>Bacteria</taxon>
        <taxon>Pseudomonadati</taxon>
        <taxon>Pseudomonadota</taxon>
        <taxon>Alphaproteobacteria</taxon>
        <taxon>Rhodospirillales</taxon>
        <taxon>Rhodospirillaceae</taxon>
        <taxon>Ferruginivarius</taxon>
    </lineage>
</organism>
<dbReference type="InterPro" id="IPR005135">
    <property type="entry name" value="Endo/exonuclease/phosphatase"/>
</dbReference>
<gene>
    <name evidence="2" type="ORF">DRB17_06735</name>
</gene>